<accession>A0AAD6EIX0</accession>
<evidence type="ECO:0000313" key="11">
    <source>
        <dbReference type="Proteomes" id="UP001210211"/>
    </source>
</evidence>
<comment type="similarity">
    <text evidence="2">Belongs to the oxygen-dependent FAD-linked oxidoreductase family.</text>
</comment>
<dbReference type="Gene3D" id="3.40.462.10">
    <property type="entry name" value="FAD-linked oxidases, C-terminal domain"/>
    <property type="match status" value="2"/>
</dbReference>
<evidence type="ECO:0000259" key="9">
    <source>
        <dbReference type="PROSITE" id="PS51387"/>
    </source>
</evidence>
<evidence type="ECO:0000256" key="4">
    <source>
        <dbReference type="ARBA" id="ARBA00011928"/>
    </source>
</evidence>
<proteinExistence type="inferred from homology"/>
<dbReference type="PROSITE" id="PS51387">
    <property type="entry name" value="FAD_PCMH"/>
    <property type="match status" value="1"/>
</dbReference>
<dbReference type="GO" id="GO:0009690">
    <property type="term" value="P:cytokinin metabolic process"/>
    <property type="evidence" value="ECO:0007669"/>
    <property type="project" value="InterPro"/>
</dbReference>
<evidence type="ECO:0000256" key="6">
    <source>
        <dbReference type="ARBA" id="ARBA00022827"/>
    </source>
</evidence>
<dbReference type="Gene3D" id="3.30.43.10">
    <property type="entry name" value="Uridine Diphospho-n-acetylenolpyruvylglucosamine Reductase, domain 2"/>
    <property type="match status" value="2"/>
</dbReference>
<keyword evidence="8" id="KW-0732">Signal</keyword>
<name>A0AAD6EIX0_9POAL</name>
<dbReference type="Proteomes" id="UP001210211">
    <property type="component" value="Unassembled WGS sequence"/>
</dbReference>
<dbReference type="InterPro" id="IPR006094">
    <property type="entry name" value="Oxid_FAD_bind_N"/>
</dbReference>
<comment type="cofactor">
    <cofactor evidence="1">
        <name>FAD</name>
        <dbReference type="ChEBI" id="CHEBI:57692"/>
    </cofactor>
</comment>
<dbReference type="SUPFAM" id="SSF55103">
    <property type="entry name" value="FAD-linked oxidases, C-terminal domain"/>
    <property type="match status" value="1"/>
</dbReference>
<dbReference type="InterPro" id="IPR015345">
    <property type="entry name" value="Cytokinin_DH_FAD/cytokin-bd"/>
</dbReference>
<evidence type="ECO:0000256" key="5">
    <source>
        <dbReference type="ARBA" id="ARBA00022630"/>
    </source>
</evidence>
<evidence type="ECO:0000313" key="10">
    <source>
        <dbReference type="EMBL" id="KAJ3686520.1"/>
    </source>
</evidence>
<dbReference type="InterPro" id="IPR050432">
    <property type="entry name" value="FAD-linked_Oxidoreductases_BP"/>
</dbReference>
<dbReference type="EMBL" id="JAMRDG010000002">
    <property type="protein sequence ID" value="KAJ3686520.1"/>
    <property type="molecule type" value="Genomic_DNA"/>
</dbReference>
<sequence length="490" mass="54670">MDFPRQSTLIVPLAILVTFSSFVLSLAERQKTQDIFSEITTDPSARSSFATDFGNLSKSTPGAVFYPSSPNDIATLIRYSYKSPKPFTISQRGAGHSTYGQTFVPDGILIDMSSLGRNNADCRITVTNGPIPYVDAGGEQPWITVLNATLKYGLTPRIFTDYLYATVGGSLSNAGISGRAFVHGPQISNVYELDVITGTGKTVTCSREVEPDLFYAALGGLGQFGVITRARIALEPAQKRARWVRLFYTDVELLMRDQEKLISMDDSSAVFDFVEGEIVFSVPQVQVIRGGYDFSDSDIAKITKLVTETNGPVYLIDAVAYYDDLTAPLLDQNIHLLLEELHYISGFEFSVDMPLLNFLNRLYYLQLQQTPLGLCTTAGSVLIFPMNRTKWDDKMSAVTPNEEVFYVVSLLWSAVANDTKTLVDLNNQVFNICENYNLGCKKYLPHFTNQEDWKKQFGNKWTTFVSRKKKYDPKALLSPGQKIFTPLELN</sequence>
<organism evidence="10 11">
    <name type="scientific">Rhynchospora tenuis</name>
    <dbReference type="NCBI Taxonomy" id="198213"/>
    <lineage>
        <taxon>Eukaryota</taxon>
        <taxon>Viridiplantae</taxon>
        <taxon>Streptophyta</taxon>
        <taxon>Embryophyta</taxon>
        <taxon>Tracheophyta</taxon>
        <taxon>Spermatophyta</taxon>
        <taxon>Magnoliopsida</taxon>
        <taxon>Liliopsida</taxon>
        <taxon>Poales</taxon>
        <taxon>Cyperaceae</taxon>
        <taxon>Cyperoideae</taxon>
        <taxon>Rhynchosporeae</taxon>
        <taxon>Rhynchospora</taxon>
    </lineage>
</organism>
<dbReference type="InterPro" id="IPR016164">
    <property type="entry name" value="FAD-linked_Oxase-like_C"/>
</dbReference>
<protein>
    <recommendedName>
        <fullName evidence="4">cytokinin dehydrogenase</fullName>
        <ecNumber evidence="4">1.5.99.12</ecNumber>
    </recommendedName>
</protein>
<evidence type="ECO:0000256" key="7">
    <source>
        <dbReference type="ARBA" id="ARBA00023002"/>
    </source>
</evidence>
<dbReference type="Pfam" id="PF01565">
    <property type="entry name" value="FAD_binding_4"/>
    <property type="match status" value="1"/>
</dbReference>
<feature type="chain" id="PRO_5042294076" description="cytokinin dehydrogenase" evidence="8">
    <location>
        <begin position="28"/>
        <end position="490"/>
    </location>
</feature>
<evidence type="ECO:0000256" key="1">
    <source>
        <dbReference type="ARBA" id="ARBA00001974"/>
    </source>
</evidence>
<dbReference type="PANTHER" id="PTHR13878">
    <property type="entry name" value="GULONOLACTONE OXIDASE"/>
    <property type="match status" value="1"/>
</dbReference>
<comment type="subunit">
    <text evidence="3">Monomer.</text>
</comment>
<keyword evidence="5" id="KW-0285">Flavoprotein</keyword>
<dbReference type="InterPro" id="IPR016166">
    <property type="entry name" value="FAD-bd_PCMH"/>
</dbReference>
<feature type="domain" description="FAD-binding PCMH-type" evidence="9">
    <location>
        <begin position="57"/>
        <end position="237"/>
    </location>
</feature>
<keyword evidence="7" id="KW-0560">Oxidoreductase</keyword>
<evidence type="ECO:0000256" key="2">
    <source>
        <dbReference type="ARBA" id="ARBA00005466"/>
    </source>
</evidence>
<dbReference type="GO" id="GO:0071949">
    <property type="term" value="F:FAD binding"/>
    <property type="evidence" value="ECO:0007669"/>
    <property type="project" value="InterPro"/>
</dbReference>
<dbReference type="SUPFAM" id="SSF56176">
    <property type="entry name" value="FAD-binding/transporter-associated domain-like"/>
    <property type="match status" value="1"/>
</dbReference>
<dbReference type="InterPro" id="IPR036318">
    <property type="entry name" value="FAD-bd_PCMH-like_sf"/>
</dbReference>
<dbReference type="EC" id="1.5.99.12" evidence="4"/>
<feature type="signal peptide" evidence="8">
    <location>
        <begin position="1"/>
        <end position="27"/>
    </location>
</feature>
<reference evidence="10 11" key="1">
    <citation type="journal article" date="2022" name="Cell">
        <title>Repeat-based holocentromeres influence genome architecture and karyotype evolution.</title>
        <authorList>
            <person name="Hofstatter P.G."/>
            <person name="Thangavel G."/>
            <person name="Lux T."/>
            <person name="Neumann P."/>
            <person name="Vondrak T."/>
            <person name="Novak P."/>
            <person name="Zhang M."/>
            <person name="Costa L."/>
            <person name="Castellani M."/>
            <person name="Scott A."/>
            <person name="Toegelov H."/>
            <person name="Fuchs J."/>
            <person name="Mata-Sucre Y."/>
            <person name="Dias Y."/>
            <person name="Vanzela A.L.L."/>
            <person name="Huettel B."/>
            <person name="Almeida C.C.S."/>
            <person name="Simkova H."/>
            <person name="Souza G."/>
            <person name="Pedrosa-Harand A."/>
            <person name="Macas J."/>
            <person name="Mayer K.F.X."/>
            <person name="Houben A."/>
            <person name="Marques A."/>
        </authorList>
    </citation>
    <scope>NUCLEOTIDE SEQUENCE [LARGE SCALE GENOMIC DNA]</scope>
    <source>
        <strain evidence="10">RhyTen1mFocal</strain>
    </source>
</reference>
<gene>
    <name evidence="10" type="ORF">LUZ61_015684</name>
</gene>
<dbReference type="GO" id="GO:0019139">
    <property type="term" value="F:cytokinin dehydrogenase activity"/>
    <property type="evidence" value="ECO:0007669"/>
    <property type="project" value="UniProtKB-EC"/>
</dbReference>
<dbReference type="InterPro" id="IPR016170">
    <property type="entry name" value="Cytok_DH_C_sf"/>
</dbReference>
<keyword evidence="11" id="KW-1185">Reference proteome</keyword>
<dbReference type="Gene3D" id="3.30.465.10">
    <property type="match status" value="1"/>
</dbReference>
<dbReference type="AlphaFoldDB" id="A0AAD6EIX0"/>
<dbReference type="InterPro" id="IPR016167">
    <property type="entry name" value="FAD-bd_PCMH_sub1"/>
</dbReference>
<comment type="caution">
    <text evidence="10">The sequence shown here is derived from an EMBL/GenBank/DDBJ whole genome shotgun (WGS) entry which is preliminary data.</text>
</comment>
<dbReference type="Pfam" id="PF09265">
    <property type="entry name" value="Cytokin-bind"/>
    <property type="match status" value="2"/>
</dbReference>
<keyword evidence="6" id="KW-0274">FAD</keyword>
<dbReference type="InterPro" id="IPR016169">
    <property type="entry name" value="FAD-bd_PCMH_sub2"/>
</dbReference>
<evidence type="ECO:0000256" key="3">
    <source>
        <dbReference type="ARBA" id="ARBA00011245"/>
    </source>
</evidence>
<evidence type="ECO:0000256" key="8">
    <source>
        <dbReference type="SAM" id="SignalP"/>
    </source>
</evidence>
<dbReference type="PANTHER" id="PTHR13878:SF127">
    <property type="entry name" value="CYTOKININ DEHYDROGENASE 3"/>
    <property type="match status" value="1"/>
</dbReference>